<dbReference type="InterPro" id="IPR050079">
    <property type="entry name" value="DEAD_box_RNA_helicase"/>
</dbReference>
<organism evidence="8 9">
    <name type="scientific">Lacinutrix venerupis</name>
    <dbReference type="NCBI Taxonomy" id="1486034"/>
    <lineage>
        <taxon>Bacteria</taxon>
        <taxon>Pseudomonadati</taxon>
        <taxon>Bacteroidota</taxon>
        <taxon>Flavobacteriia</taxon>
        <taxon>Flavobacteriales</taxon>
        <taxon>Flavobacteriaceae</taxon>
        <taxon>Lacinutrix</taxon>
    </lineage>
</organism>
<dbReference type="InterPro" id="IPR027417">
    <property type="entry name" value="P-loop_NTPase"/>
</dbReference>
<dbReference type="PROSITE" id="PS51192">
    <property type="entry name" value="HELICASE_ATP_BIND_1"/>
    <property type="match status" value="1"/>
</dbReference>
<sequence>MSFKKLNPQILEALENNNFEAPTPLQKKILPIIKGGANVFCIGKKGSGKTTAIIISVLQKLKCKPEGDAPRALILVETKAEALKLKEAFEAFIKLRELRIYAAYDEQTLEQQREEIYYGQDILIATPKRLNKLYLMNSLDLSQLKMYILEDAEFAEKGLYFAAINRIPESIDRCQYLIFAENLSPKLKRFENTFMFRSQIVKV</sequence>
<reference evidence="8 9" key="1">
    <citation type="submission" date="2017-01" db="EMBL/GenBank/DDBJ databases">
        <title>Complete genome of Lacinutrix venerupis DOK2-8 isolated from seawater in Dokdo.</title>
        <authorList>
            <person name="Chi W.-J."/>
            <person name="Kim J.H."/>
        </authorList>
    </citation>
    <scope>NUCLEOTIDE SEQUENCE [LARGE SCALE GENOMIC DNA]</scope>
    <source>
        <strain evidence="8 9">DOK2-8</strain>
    </source>
</reference>
<evidence type="ECO:0000259" key="7">
    <source>
        <dbReference type="PROSITE" id="PS51195"/>
    </source>
</evidence>
<dbReference type="PANTHER" id="PTHR47959:SF1">
    <property type="entry name" value="ATP-DEPENDENT RNA HELICASE DBPA"/>
    <property type="match status" value="1"/>
</dbReference>
<keyword evidence="9" id="KW-1185">Reference proteome</keyword>
<feature type="domain" description="Helicase ATP-binding" evidence="6">
    <location>
        <begin position="30"/>
        <end position="163"/>
    </location>
</feature>
<dbReference type="PROSITE" id="PS51195">
    <property type="entry name" value="Q_MOTIF"/>
    <property type="match status" value="1"/>
</dbReference>
<dbReference type="GO" id="GO:0003724">
    <property type="term" value="F:RNA helicase activity"/>
    <property type="evidence" value="ECO:0007669"/>
    <property type="project" value="InterPro"/>
</dbReference>
<dbReference type="EMBL" id="CP019352">
    <property type="protein sequence ID" value="APY00380.1"/>
    <property type="molecule type" value="Genomic_DNA"/>
</dbReference>
<dbReference type="InterPro" id="IPR014001">
    <property type="entry name" value="Helicase_ATP-bd"/>
</dbReference>
<dbReference type="InterPro" id="IPR014014">
    <property type="entry name" value="RNA_helicase_DEAD_Q_motif"/>
</dbReference>
<dbReference type="Gene3D" id="3.40.50.300">
    <property type="entry name" value="P-loop containing nucleotide triphosphate hydrolases"/>
    <property type="match status" value="1"/>
</dbReference>
<dbReference type="GO" id="GO:0003676">
    <property type="term" value="F:nucleic acid binding"/>
    <property type="evidence" value="ECO:0007669"/>
    <property type="project" value="InterPro"/>
</dbReference>
<dbReference type="Proteomes" id="UP000187506">
    <property type="component" value="Chromosome"/>
</dbReference>
<dbReference type="AlphaFoldDB" id="A0AAC9LMZ9"/>
<keyword evidence="1" id="KW-0547">Nucleotide-binding</keyword>
<accession>A0AAC9LMZ9</accession>
<dbReference type="InterPro" id="IPR011545">
    <property type="entry name" value="DEAD/DEAH_box_helicase_dom"/>
</dbReference>
<evidence type="ECO:0000256" key="3">
    <source>
        <dbReference type="ARBA" id="ARBA00022806"/>
    </source>
</evidence>
<keyword evidence="2" id="KW-0378">Hydrolase</keyword>
<protein>
    <submittedName>
        <fullName evidence="8">DEAD/DEAH box helicase</fullName>
    </submittedName>
</protein>
<dbReference type="SMART" id="SM00487">
    <property type="entry name" value="DEXDc"/>
    <property type="match status" value="1"/>
</dbReference>
<dbReference type="SUPFAM" id="SSF52540">
    <property type="entry name" value="P-loop containing nucleoside triphosphate hydrolases"/>
    <property type="match status" value="1"/>
</dbReference>
<name>A0AAC9LMZ9_9FLAO</name>
<dbReference type="KEGG" id="lvn:BWR22_08635"/>
<dbReference type="Pfam" id="PF00270">
    <property type="entry name" value="DEAD"/>
    <property type="match status" value="1"/>
</dbReference>
<dbReference type="RefSeq" id="WP_076733286.1">
    <property type="nucleotide sequence ID" value="NZ_CP019352.1"/>
</dbReference>
<evidence type="ECO:0000256" key="1">
    <source>
        <dbReference type="ARBA" id="ARBA00022741"/>
    </source>
</evidence>
<feature type="domain" description="DEAD-box RNA helicase Q" evidence="7">
    <location>
        <begin position="1"/>
        <end position="27"/>
    </location>
</feature>
<evidence type="ECO:0000256" key="5">
    <source>
        <dbReference type="PROSITE-ProRule" id="PRU00552"/>
    </source>
</evidence>
<keyword evidence="4" id="KW-0067">ATP-binding</keyword>
<evidence type="ECO:0000259" key="6">
    <source>
        <dbReference type="PROSITE" id="PS51192"/>
    </source>
</evidence>
<feature type="short sequence motif" description="Q motif" evidence="5">
    <location>
        <begin position="1"/>
        <end position="27"/>
    </location>
</feature>
<keyword evidence="3 8" id="KW-0347">Helicase</keyword>
<evidence type="ECO:0000256" key="2">
    <source>
        <dbReference type="ARBA" id="ARBA00022801"/>
    </source>
</evidence>
<evidence type="ECO:0000256" key="4">
    <source>
        <dbReference type="ARBA" id="ARBA00022840"/>
    </source>
</evidence>
<gene>
    <name evidence="8" type="ORF">BWR22_08635</name>
</gene>
<dbReference type="GO" id="GO:0016787">
    <property type="term" value="F:hydrolase activity"/>
    <property type="evidence" value="ECO:0007669"/>
    <property type="project" value="UniProtKB-KW"/>
</dbReference>
<dbReference type="GO" id="GO:0005524">
    <property type="term" value="F:ATP binding"/>
    <property type="evidence" value="ECO:0007669"/>
    <property type="project" value="UniProtKB-KW"/>
</dbReference>
<evidence type="ECO:0000313" key="8">
    <source>
        <dbReference type="EMBL" id="APY00380.1"/>
    </source>
</evidence>
<evidence type="ECO:0000313" key="9">
    <source>
        <dbReference type="Proteomes" id="UP000187506"/>
    </source>
</evidence>
<dbReference type="GO" id="GO:0005829">
    <property type="term" value="C:cytosol"/>
    <property type="evidence" value="ECO:0007669"/>
    <property type="project" value="TreeGrafter"/>
</dbReference>
<proteinExistence type="predicted"/>
<dbReference type="PANTHER" id="PTHR47959">
    <property type="entry name" value="ATP-DEPENDENT RNA HELICASE RHLE-RELATED"/>
    <property type="match status" value="1"/>
</dbReference>